<feature type="region of interest" description="Disordered" evidence="1">
    <location>
        <begin position="1"/>
        <end position="30"/>
    </location>
</feature>
<keyword evidence="2" id="KW-1133">Transmembrane helix</keyword>
<gene>
    <name evidence="4" type="ORF">GCM10010466_04460</name>
</gene>
<dbReference type="Pfam" id="PF07811">
    <property type="entry name" value="TadE"/>
    <property type="match status" value="1"/>
</dbReference>
<dbReference type="Proteomes" id="UP001500320">
    <property type="component" value="Unassembled WGS sequence"/>
</dbReference>
<proteinExistence type="predicted"/>
<dbReference type="EMBL" id="BAAAUT010000003">
    <property type="protein sequence ID" value="GAA3116522.1"/>
    <property type="molecule type" value="Genomic_DNA"/>
</dbReference>
<feature type="domain" description="TadE-like" evidence="3">
    <location>
        <begin position="55"/>
        <end position="97"/>
    </location>
</feature>
<evidence type="ECO:0000256" key="2">
    <source>
        <dbReference type="SAM" id="Phobius"/>
    </source>
</evidence>
<accession>A0ABP6MJA6</accession>
<feature type="compositionally biased region" description="Basic and acidic residues" evidence="1">
    <location>
        <begin position="12"/>
        <end position="22"/>
    </location>
</feature>
<organism evidence="4 5">
    <name type="scientific">Planomonospora alba</name>
    <dbReference type="NCBI Taxonomy" id="161354"/>
    <lineage>
        <taxon>Bacteria</taxon>
        <taxon>Bacillati</taxon>
        <taxon>Actinomycetota</taxon>
        <taxon>Actinomycetes</taxon>
        <taxon>Streptosporangiales</taxon>
        <taxon>Streptosporangiaceae</taxon>
        <taxon>Planomonospora</taxon>
    </lineage>
</organism>
<keyword evidence="5" id="KW-1185">Reference proteome</keyword>
<evidence type="ECO:0000313" key="5">
    <source>
        <dbReference type="Proteomes" id="UP001500320"/>
    </source>
</evidence>
<protein>
    <recommendedName>
        <fullName evidence="3">TadE-like domain-containing protein</fullName>
    </recommendedName>
</protein>
<keyword evidence="2" id="KW-0812">Transmembrane</keyword>
<name>A0ABP6MJA6_9ACTN</name>
<evidence type="ECO:0000259" key="3">
    <source>
        <dbReference type="Pfam" id="PF07811"/>
    </source>
</evidence>
<evidence type="ECO:0000313" key="4">
    <source>
        <dbReference type="EMBL" id="GAA3116522.1"/>
    </source>
</evidence>
<dbReference type="InterPro" id="IPR012495">
    <property type="entry name" value="TadE-like_dom"/>
</dbReference>
<feature type="transmembrane region" description="Helical" evidence="2">
    <location>
        <begin position="61"/>
        <end position="82"/>
    </location>
</feature>
<evidence type="ECO:0000256" key="1">
    <source>
        <dbReference type="SAM" id="MobiDB-lite"/>
    </source>
</evidence>
<comment type="caution">
    <text evidence="4">The sequence shown here is derived from an EMBL/GenBank/DDBJ whole genome shotgun (WGS) entry which is preliminary data.</text>
</comment>
<keyword evidence="2" id="KW-0472">Membrane</keyword>
<reference evidence="5" key="1">
    <citation type="journal article" date="2019" name="Int. J. Syst. Evol. Microbiol.">
        <title>The Global Catalogue of Microorganisms (GCM) 10K type strain sequencing project: providing services to taxonomists for standard genome sequencing and annotation.</title>
        <authorList>
            <consortium name="The Broad Institute Genomics Platform"/>
            <consortium name="The Broad Institute Genome Sequencing Center for Infectious Disease"/>
            <person name="Wu L."/>
            <person name="Ma J."/>
        </authorList>
    </citation>
    <scope>NUCLEOTIDE SEQUENCE [LARGE SCALE GENOMIC DNA]</scope>
    <source>
        <strain evidence="5">JCM 9373</strain>
    </source>
</reference>
<sequence length="183" mass="19353">MTPEVTAVAAPSRDRVRGRDRPAGAGAGAGAGVGVRVRVRDRDRVRVRGPERERGATAVELAMIMPVVLVVILLVVQFALWFHGRQVADAAAREGARLARVDTDSWREDAEARAGEVLRAVGPGLLSGATATAWEDGDRRGVEVTATAVQVVPLLPSTTFTVTARFGGPVECFRPDDGSEGCQ</sequence>